<dbReference type="InterPro" id="IPR036188">
    <property type="entry name" value="FAD/NAD-bd_sf"/>
</dbReference>
<keyword evidence="2" id="KW-0285">Flavoprotein</keyword>
<dbReference type="PRINTS" id="PR00411">
    <property type="entry name" value="PNDRDTASEI"/>
</dbReference>
<evidence type="ECO:0000313" key="7">
    <source>
        <dbReference type="Proteomes" id="UP001571476"/>
    </source>
</evidence>
<accession>A0ABV4T0T9</accession>
<organism evidence="6 7">
    <name type="scientific">Streptomyces aureus</name>
    <dbReference type="NCBI Taxonomy" id="193461"/>
    <lineage>
        <taxon>Bacteria</taxon>
        <taxon>Bacillati</taxon>
        <taxon>Actinomycetota</taxon>
        <taxon>Actinomycetes</taxon>
        <taxon>Kitasatosporales</taxon>
        <taxon>Streptomycetaceae</taxon>
        <taxon>Streptomyces</taxon>
    </lineage>
</organism>
<evidence type="ECO:0000313" key="6">
    <source>
        <dbReference type="EMBL" id="MFA3843106.1"/>
    </source>
</evidence>
<evidence type="ECO:0000256" key="4">
    <source>
        <dbReference type="ARBA" id="ARBA00023002"/>
    </source>
</evidence>
<dbReference type="RefSeq" id="WP_372566971.1">
    <property type="nucleotide sequence ID" value="NZ_JBGOSP010000051.1"/>
</dbReference>
<dbReference type="Gene3D" id="3.50.50.60">
    <property type="entry name" value="FAD/NAD(P)-binding domain"/>
    <property type="match status" value="1"/>
</dbReference>
<gene>
    <name evidence="6" type="ORF">ACEG43_44445</name>
</gene>
<dbReference type="PANTHER" id="PTHR43400:SF10">
    <property type="entry name" value="3-OXOSTEROID 1-DEHYDROGENASE"/>
    <property type="match status" value="1"/>
</dbReference>
<dbReference type="InterPro" id="IPR050315">
    <property type="entry name" value="FAD-oxidoreductase_2"/>
</dbReference>
<dbReference type="Pfam" id="PF00890">
    <property type="entry name" value="FAD_binding_2"/>
    <property type="match status" value="1"/>
</dbReference>
<reference evidence="6 7" key="1">
    <citation type="submission" date="2024-08" db="EMBL/GenBank/DDBJ databases">
        <title>Genome sequence of Streptomyces aureus CACIA-1.46HGO.</title>
        <authorList>
            <person name="Evangelista-Martinez Z."/>
        </authorList>
    </citation>
    <scope>NUCLEOTIDE SEQUENCE [LARGE SCALE GENOMIC DNA]</scope>
    <source>
        <strain evidence="6 7">CACIA-1.46HGO</strain>
    </source>
</reference>
<dbReference type="Gene3D" id="3.90.700.10">
    <property type="entry name" value="Succinate dehydrogenase/fumarate reductase flavoprotein, catalytic domain"/>
    <property type="match status" value="1"/>
</dbReference>
<dbReference type="SUPFAM" id="SSF51905">
    <property type="entry name" value="FAD/NAD(P)-binding domain"/>
    <property type="match status" value="1"/>
</dbReference>
<dbReference type="PANTHER" id="PTHR43400">
    <property type="entry name" value="FUMARATE REDUCTASE"/>
    <property type="match status" value="1"/>
</dbReference>
<dbReference type="EMBL" id="JBGOSP010000051">
    <property type="protein sequence ID" value="MFA3843106.1"/>
    <property type="molecule type" value="Genomic_DNA"/>
</dbReference>
<evidence type="ECO:0000256" key="1">
    <source>
        <dbReference type="ARBA" id="ARBA00001974"/>
    </source>
</evidence>
<protein>
    <submittedName>
        <fullName evidence="6">FAD-dependent oxidoreductase</fullName>
    </submittedName>
</protein>
<keyword evidence="7" id="KW-1185">Reference proteome</keyword>
<dbReference type="Proteomes" id="UP001571476">
    <property type="component" value="Unassembled WGS sequence"/>
</dbReference>
<keyword evidence="4" id="KW-0560">Oxidoreductase</keyword>
<proteinExistence type="predicted"/>
<keyword evidence="3" id="KW-0274">FAD</keyword>
<evidence type="ECO:0000256" key="2">
    <source>
        <dbReference type="ARBA" id="ARBA00022630"/>
    </source>
</evidence>
<comment type="cofactor">
    <cofactor evidence="1">
        <name>FAD</name>
        <dbReference type="ChEBI" id="CHEBI:57692"/>
    </cofactor>
</comment>
<name>A0ABV4T0T9_9ACTN</name>
<evidence type="ECO:0000259" key="5">
    <source>
        <dbReference type="Pfam" id="PF00890"/>
    </source>
</evidence>
<comment type="caution">
    <text evidence="6">The sequence shown here is derived from an EMBL/GenBank/DDBJ whole genome shotgun (WGS) entry which is preliminary data.</text>
</comment>
<sequence>MTVVSPDYDVVVVGGGAAGLSAALSAREQGARVLLVEAGAKTGGSTALSGGAFLAAGTSVQRAAGIEDDSAQEFYEFFMAVNRWDVEPSIVRRYATEGGPAIDWLMEHGVTFAPEEVVRGEIERVPRLHRAGGLGAGLAAALTRSCVQHDIDIAYGTRVEELLVSDGLVSGVRAGDQVVTAGAVVLASGGFANNHELVAKHIPFARTVLEQLRSPAPLTNQGDGLVMAQRLGAATAGENRAQVLLSSGITHDLEPVLPGWLICVDHTGRRFVDETAHYQVMNPLTLRHGGVCWAIFDDAALHAARGSGSRYGSGLWTKDTLSAAVAAGKIASADDVGSLAQTLGLPAAVLETTVERYNDDADQGIDSLFFKNPEAMTPCRTASFYGVPMRPAMMPVTGFGLRIDADGRVLRASDDRPILGLYAAGEIAGNVIGPSVFSGGAMVAGAVIFGRRAGRVAAESLALTR</sequence>
<dbReference type="InterPro" id="IPR003953">
    <property type="entry name" value="FAD-dep_OxRdtase_2_FAD-bd"/>
</dbReference>
<dbReference type="InterPro" id="IPR027477">
    <property type="entry name" value="Succ_DH/fumarate_Rdtase_cat_sf"/>
</dbReference>
<feature type="domain" description="FAD-dependent oxidoreductase 2 FAD-binding" evidence="5">
    <location>
        <begin position="9"/>
        <end position="433"/>
    </location>
</feature>
<dbReference type="SUPFAM" id="SSF56425">
    <property type="entry name" value="Succinate dehydrogenase/fumarate reductase flavoprotein, catalytic domain"/>
    <property type="match status" value="1"/>
</dbReference>
<evidence type="ECO:0000256" key="3">
    <source>
        <dbReference type="ARBA" id="ARBA00022827"/>
    </source>
</evidence>